<proteinExistence type="predicted"/>
<dbReference type="RefSeq" id="WP_079701577.1">
    <property type="nucleotide sequence ID" value="NZ_FUYR01000001.1"/>
</dbReference>
<evidence type="ECO:0000313" key="3">
    <source>
        <dbReference type="Proteomes" id="UP000189981"/>
    </source>
</evidence>
<keyword evidence="1" id="KW-1133">Transmembrane helix</keyword>
<name>A0A1T5AVP6_9SPHI</name>
<accession>A0A1T5AVP6</accession>
<evidence type="ECO:0000313" key="2">
    <source>
        <dbReference type="EMBL" id="SKB39036.1"/>
    </source>
</evidence>
<dbReference type="Proteomes" id="UP000189981">
    <property type="component" value="Unassembled WGS sequence"/>
</dbReference>
<organism evidence="2 3">
    <name type="scientific">Daejeonella lutea</name>
    <dbReference type="NCBI Taxonomy" id="572036"/>
    <lineage>
        <taxon>Bacteria</taxon>
        <taxon>Pseudomonadati</taxon>
        <taxon>Bacteroidota</taxon>
        <taxon>Sphingobacteriia</taxon>
        <taxon>Sphingobacteriales</taxon>
        <taxon>Sphingobacteriaceae</taxon>
        <taxon>Daejeonella</taxon>
    </lineage>
</organism>
<evidence type="ECO:0000256" key="1">
    <source>
        <dbReference type="SAM" id="Phobius"/>
    </source>
</evidence>
<feature type="transmembrane region" description="Helical" evidence="1">
    <location>
        <begin position="36"/>
        <end position="56"/>
    </location>
</feature>
<dbReference type="OrthoDB" id="798432at2"/>
<dbReference type="AlphaFoldDB" id="A0A1T5AVP6"/>
<gene>
    <name evidence="2" type="ORF">SAMN05661099_1060</name>
</gene>
<reference evidence="3" key="1">
    <citation type="submission" date="2017-02" db="EMBL/GenBank/DDBJ databases">
        <authorList>
            <person name="Varghese N."/>
            <person name="Submissions S."/>
        </authorList>
    </citation>
    <scope>NUCLEOTIDE SEQUENCE [LARGE SCALE GENOMIC DNA]</scope>
    <source>
        <strain evidence="3">DSM 22385</strain>
    </source>
</reference>
<evidence type="ECO:0008006" key="4">
    <source>
        <dbReference type="Google" id="ProtNLM"/>
    </source>
</evidence>
<sequence>MSFKTIIIVIISVLVTLVLMNNTDEVDFWLFGDARIPKLAILGSMFGLGLIVGFILGRPKKKVVEETYDDNQNDIKIIRDNNHNDLSDEDREYIR</sequence>
<keyword evidence="1" id="KW-0812">Transmembrane</keyword>
<keyword evidence="1" id="KW-0472">Membrane</keyword>
<keyword evidence="3" id="KW-1185">Reference proteome</keyword>
<protein>
    <recommendedName>
        <fullName evidence="4">Lipopolysaccharide assembly protein A domain-containing protein</fullName>
    </recommendedName>
</protein>
<dbReference type="EMBL" id="FUYR01000001">
    <property type="protein sequence ID" value="SKB39036.1"/>
    <property type="molecule type" value="Genomic_DNA"/>
</dbReference>